<name>A0ABS0N655_9SPHN</name>
<organism evidence="3 4">
    <name type="scientific">Aurantiacibacter sediminis</name>
    <dbReference type="NCBI Taxonomy" id="2793064"/>
    <lineage>
        <taxon>Bacteria</taxon>
        <taxon>Pseudomonadati</taxon>
        <taxon>Pseudomonadota</taxon>
        <taxon>Alphaproteobacteria</taxon>
        <taxon>Sphingomonadales</taxon>
        <taxon>Erythrobacteraceae</taxon>
        <taxon>Aurantiacibacter</taxon>
    </lineage>
</organism>
<evidence type="ECO:0000313" key="3">
    <source>
        <dbReference type="EMBL" id="MBH5323289.1"/>
    </source>
</evidence>
<reference evidence="3 4" key="1">
    <citation type="submission" date="2020-11" db="EMBL/GenBank/DDBJ databases">
        <title>Erythrobacter sediminis sp. nov., a marine bacterium from a tidal flat of Garorim Bay.</title>
        <authorList>
            <person name="Kim D."/>
            <person name="Yoo Y."/>
            <person name="Kim J.-J."/>
        </authorList>
    </citation>
    <scope>NUCLEOTIDE SEQUENCE [LARGE SCALE GENOMIC DNA]</scope>
    <source>
        <strain evidence="3 4">JGD-13</strain>
    </source>
</reference>
<keyword evidence="2" id="KW-0732">Signal</keyword>
<feature type="compositionally biased region" description="Basic and acidic residues" evidence="1">
    <location>
        <begin position="280"/>
        <end position="289"/>
    </location>
</feature>
<gene>
    <name evidence="3" type="ORF">I5L03_11920</name>
</gene>
<evidence type="ECO:0000256" key="2">
    <source>
        <dbReference type="SAM" id="SignalP"/>
    </source>
</evidence>
<sequence length="289" mass="31021">MRRCSKLLASLALVLSAPAAAQEPVMTHVDPPRPQLGLMGTIPIYWGEADGMGDLIRGEAHTHWARDLIEEHAEPIPLDYLTPEALAPLNMLLMAQPRGLTGEENVALDAWVRGGGRLLLFADPVMTGPSRFHIGDRRRPQDTILLSPILTHWGLRLTLHDGDAATHHDHSAENLELAELNGQQLPFNEPGEFALVEDTDDCTLLSAGLLARCAIGEGEVLVMADAAIIDIAGPYPKAEAGFGMLLQTIFPEFGDGAGNHGENAEGLADSPEFSSNSNCHADDANHECA</sequence>
<dbReference type="RefSeq" id="WP_197922020.1">
    <property type="nucleotide sequence ID" value="NZ_CAWPTA010000009.1"/>
</dbReference>
<dbReference type="Proteomes" id="UP000602442">
    <property type="component" value="Unassembled WGS sequence"/>
</dbReference>
<feature type="chain" id="PRO_5045480113" evidence="2">
    <location>
        <begin position="22"/>
        <end position="289"/>
    </location>
</feature>
<feature type="signal peptide" evidence="2">
    <location>
        <begin position="1"/>
        <end position="21"/>
    </location>
</feature>
<protein>
    <submittedName>
        <fullName evidence="3">ABC transporter</fullName>
    </submittedName>
</protein>
<proteinExistence type="predicted"/>
<accession>A0ABS0N655</accession>
<evidence type="ECO:0000256" key="1">
    <source>
        <dbReference type="SAM" id="MobiDB-lite"/>
    </source>
</evidence>
<comment type="caution">
    <text evidence="3">The sequence shown here is derived from an EMBL/GenBank/DDBJ whole genome shotgun (WGS) entry which is preliminary data.</text>
</comment>
<feature type="region of interest" description="Disordered" evidence="1">
    <location>
        <begin position="256"/>
        <end position="289"/>
    </location>
</feature>
<dbReference type="EMBL" id="JAEANY010000004">
    <property type="protein sequence ID" value="MBH5323289.1"/>
    <property type="molecule type" value="Genomic_DNA"/>
</dbReference>
<keyword evidence="4" id="KW-1185">Reference proteome</keyword>
<evidence type="ECO:0000313" key="4">
    <source>
        <dbReference type="Proteomes" id="UP000602442"/>
    </source>
</evidence>